<dbReference type="AlphaFoldDB" id="W9CDW2"/>
<comment type="caution">
    <text evidence="1">The sequence shown here is derived from an EMBL/GenBank/DDBJ whole genome shotgun (WGS) entry which is preliminary data.</text>
</comment>
<organism evidence="1 2">
    <name type="scientific">Sclerotinia borealis (strain F-4128)</name>
    <dbReference type="NCBI Taxonomy" id="1432307"/>
    <lineage>
        <taxon>Eukaryota</taxon>
        <taxon>Fungi</taxon>
        <taxon>Dikarya</taxon>
        <taxon>Ascomycota</taxon>
        <taxon>Pezizomycotina</taxon>
        <taxon>Leotiomycetes</taxon>
        <taxon>Helotiales</taxon>
        <taxon>Sclerotiniaceae</taxon>
        <taxon>Sclerotinia</taxon>
    </lineage>
</organism>
<evidence type="ECO:0000313" key="1">
    <source>
        <dbReference type="EMBL" id="ESZ92740.1"/>
    </source>
</evidence>
<dbReference type="InterPro" id="IPR032675">
    <property type="entry name" value="LRR_dom_sf"/>
</dbReference>
<name>W9CDW2_SCLBF</name>
<keyword evidence="2" id="KW-1185">Reference proteome</keyword>
<dbReference type="Gene3D" id="3.80.10.10">
    <property type="entry name" value="Ribonuclease Inhibitor"/>
    <property type="match status" value="1"/>
</dbReference>
<dbReference type="EMBL" id="AYSA01000364">
    <property type="protein sequence ID" value="ESZ92740.1"/>
    <property type="molecule type" value="Genomic_DNA"/>
</dbReference>
<dbReference type="HOGENOM" id="CLU_1103328_0_0_1"/>
<evidence type="ECO:0000313" key="2">
    <source>
        <dbReference type="Proteomes" id="UP000019487"/>
    </source>
</evidence>
<proteinExistence type="predicted"/>
<accession>W9CDW2</accession>
<dbReference type="Proteomes" id="UP000019487">
    <property type="component" value="Unassembled WGS sequence"/>
</dbReference>
<reference evidence="1 2" key="1">
    <citation type="journal article" date="2014" name="Genome Announc.">
        <title>Draft genome sequence of Sclerotinia borealis, a psychrophilic plant pathogenic fungus.</title>
        <authorList>
            <person name="Mardanov A.V."/>
            <person name="Beletsky A.V."/>
            <person name="Kadnikov V.V."/>
            <person name="Ignatov A.N."/>
            <person name="Ravin N.V."/>
        </authorList>
    </citation>
    <scope>NUCLEOTIDE SEQUENCE [LARGE SCALE GENOMIC DNA]</scope>
    <source>
        <strain evidence="2">F-4157</strain>
    </source>
</reference>
<gene>
    <name evidence="1" type="ORF">SBOR_6852</name>
</gene>
<protein>
    <submittedName>
        <fullName evidence="1">Uncharacterized protein</fullName>
    </submittedName>
</protein>
<sequence>MEELDSICFGKSQDLLETDGRSPDLALLATQDLSFWIIQVAVLDNIAQIQKTGGAQKAPLNLLYEISFYDTYTDEDLEQMNLTQNDPVLRETNLNSLLPFLRLKSLTHFKAQGICIAPQAETILHKAYLPTLSLRLHATTISDPALVSFLSRFKSLECLIFSEQDIPEPSDNQIICPLDIVKGISHLKHSLKHLEVAVDTPDGYEGVIDTFNNFESLERLEIGAFSMMAKKLGEDTGFESQVPYKFPSTRVH</sequence>
<dbReference type="OrthoDB" id="3533404at2759"/>